<dbReference type="PROSITE" id="PS50283">
    <property type="entry name" value="NA_SOLUT_SYMP_3"/>
    <property type="match status" value="1"/>
</dbReference>
<evidence type="ECO:0000256" key="6">
    <source>
        <dbReference type="ARBA" id="ARBA00022847"/>
    </source>
</evidence>
<dbReference type="InterPro" id="IPR038377">
    <property type="entry name" value="Na/Glc_symporter_sf"/>
</dbReference>
<dbReference type="PANTHER" id="PTHR48086:SF3">
    <property type="entry name" value="SODIUM_PROLINE SYMPORTER"/>
    <property type="match status" value="1"/>
</dbReference>
<feature type="transmembrane region" description="Helical" evidence="16">
    <location>
        <begin position="237"/>
        <end position="257"/>
    </location>
</feature>
<dbReference type="Proteomes" id="UP000507962">
    <property type="component" value="Unassembled WGS sequence"/>
</dbReference>
<organism evidence="17 18">
    <name type="scientific">Desulfoluna butyratoxydans</name>
    <dbReference type="NCBI Taxonomy" id="231438"/>
    <lineage>
        <taxon>Bacteria</taxon>
        <taxon>Pseudomonadati</taxon>
        <taxon>Thermodesulfobacteriota</taxon>
        <taxon>Desulfobacteria</taxon>
        <taxon>Desulfobacterales</taxon>
        <taxon>Desulfolunaceae</taxon>
        <taxon>Desulfoluna</taxon>
    </lineage>
</organism>
<dbReference type="Pfam" id="PF00474">
    <property type="entry name" value="SSF"/>
    <property type="match status" value="1"/>
</dbReference>
<evidence type="ECO:0000256" key="12">
    <source>
        <dbReference type="ARBA" id="ARBA00033708"/>
    </source>
</evidence>
<dbReference type="PROSITE" id="PS00456">
    <property type="entry name" value="NA_SOLUT_SYMP_1"/>
    <property type="match status" value="1"/>
</dbReference>
<keyword evidence="9 16" id="KW-0406">Ion transport</keyword>
<feature type="transmembrane region" description="Helical" evidence="16">
    <location>
        <begin position="322"/>
        <end position="343"/>
    </location>
</feature>
<reference evidence="17 18" key="1">
    <citation type="submission" date="2019-03" db="EMBL/GenBank/DDBJ databases">
        <authorList>
            <person name="Nijsse B."/>
        </authorList>
    </citation>
    <scope>NUCLEOTIDE SEQUENCE [LARGE SCALE GENOMIC DNA]</scope>
    <source>
        <strain evidence="17">Desulfoluna butyratoxydans MSL71</strain>
    </source>
</reference>
<feature type="transmembrane region" description="Helical" evidence="16">
    <location>
        <begin position="193"/>
        <end position="217"/>
    </location>
</feature>
<feature type="transmembrane region" description="Helical" evidence="16">
    <location>
        <begin position="461"/>
        <end position="478"/>
    </location>
</feature>
<evidence type="ECO:0000256" key="4">
    <source>
        <dbReference type="ARBA" id="ARBA00022475"/>
    </source>
</evidence>
<evidence type="ECO:0000256" key="5">
    <source>
        <dbReference type="ARBA" id="ARBA00022692"/>
    </source>
</evidence>
<gene>
    <name evidence="17" type="ORF">MSL71_23340</name>
</gene>
<feature type="transmembrane region" description="Helical" evidence="16">
    <location>
        <begin position="403"/>
        <end position="423"/>
    </location>
</feature>
<dbReference type="CDD" id="cd11475">
    <property type="entry name" value="SLC5sbd_PutP"/>
    <property type="match status" value="1"/>
</dbReference>
<feature type="transmembrane region" description="Helical" evidence="16">
    <location>
        <begin position="125"/>
        <end position="144"/>
    </location>
</feature>
<protein>
    <recommendedName>
        <fullName evidence="13 16">Sodium/proline symporter</fullName>
    </recommendedName>
    <alternativeName>
        <fullName evidence="14 16">Proline permease</fullName>
    </alternativeName>
</protein>
<name>A0A4U8YL82_9BACT</name>
<dbReference type="InterPro" id="IPR011851">
    <property type="entry name" value="Na/Pro_symporter"/>
</dbReference>
<feature type="transmembrane region" description="Helical" evidence="16">
    <location>
        <begin position="372"/>
        <end position="391"/>
    </location>
</feature>
<keyword evidence="3 16" id="KW-0813">Transport</keyword>
<keyword evidence="4 16" id="KW-1003">Cell membrane</keyword>
<keyword evidence="16" id="KW-0029">Amino-acid transport</keyword>
<evidence type="ECO:0000256" key="9">
    <source>
        <dbReference type="ARBA" id="ARBA00023065"/>
    </source>
</evidence>
<evidence type="ECO:0000256" key="3">
    <source>
        <dbReference type="ARBA" id="ARBA00022448"/>
    </source>
</evidence>
<dbReference type="InterPro" id="IPR001734">
    <property type="entry name" value="Na/solute_symporter"/>
</dbReference>
<evidence type="ECO:0000313" key="17">
    <source>
        <dbReference type="EMBL" id="VFQ44685.1"/>
    </source>
</evidence>
<dbReference type="FunFam" id="1.20.1730.10:FF:000002">
    <property type="entry name" value="Sodium/proline symporter"/>
    <property type="match status" value="1"/>
</dbReference>
<evidence type="ECO:0000256" key="14">
    <source>
        <dbReference type="ARBA" id="ARBA00082709"/>
    </source>
</evidence>
<keyword evidence="6 16" id="KW-0769">Symport</keyword>
<dbReference type="PANTHER" id="PTHR48086">
    <property type="entry name" value="SODIUM/PROLINE SYMPORTER-RELATED"/>
    <property type="match status" value="1"/>
</dbReference>
<feature type="transmembrane region" description="Helical" evidence="16">
    <location>
        <begin position="278"/>
        <end position="302"/>
    </location>
</feature>
<dbReference type="NCBIfam" id="TIGR00813">
    <property type="entry name" value="sss"/>
    <property type="match status" value="1"/>
</dbReference>
<comment type="catalytic activity">
    <reaction evidence="12">
        <text>L-proline(in) + Na(+)(in) = L-proline(out) + Na(+)(out)</text>
        <dbReference type="Rhea" id="RHEA:28967"/>
        <dbReference type="ChEBI" id="CHEBI:29101"/>
        <dbReference type="ChEBI" id="CHEBI:60039"/>
    </reaction>
</comment>
<dbReference type="GO" id="GO:0031402">
    <property type="term" value="F:sodium ion binding"/>
    <property type="evidence" value="ECO:0007669"/>
    <property type="project" value="UniProtKB-UniRule"/>
</dbReference>
<keyword evidence="7 16" id="KW-1133">Transmembrane helix</keyword>
<proteinExistence type="inferred from homology"/>
<keyword evidence="5 16" id="KW-0812">Transmembrane</keyword>
<dbReference type="GO" id="GO:0015824">
    <property type="term" value="P:proline transport"/>
    <property type="evidence" value="ECO:0007669"/>
    <property type="project" value="UniProtKB-UniRule"/>
</dbReference>
<dbReference type="GO" id="GO:0005298">
    <property type="term" value="F:proline:sodium symporter activity"/>
    <property type="evidence" value="ECO:0007669"/>
    <property type="project" value="UniProtKB-UniRule"/>
</dbReference>
<evidence type="ECO:0000256" key="2">
    <source>
        <dbReference type="ARBA" id="ARBA00006434"/>
    </source>
</evidence>
<dbReference type="PROSITE" id="PS00457">
    <property type="entry name" value="NA_SOLUT_SYMP_2"/>
    <property type="match status" value="1"/>
</dbReference>
<feature type="transmembrane region" description="Helical" evidence="16">
    <location>
        <begin position="164"/>
        <end position="186"/>
    </location>
</feature>
<sequence length="497" mass="53855">MQDSSVSILISFVLYLIFMVGIGWVYYGRTKTLSDYILGGRGLNSWVGAMSAQASDMSGWLLLGLPGYAYVAGLESFWIAFGLAMGTWLNWKFVAERLRNYTEMSGDSITLPDYFENRFRDTSHLLRIISAIFILIFFLIYTASGFVAGAKLFSTVFGLSYNSALLIGVAVIISYTFLGGFMAVSWTDFFQGMIMIVAIIVVPTLGIIKAGGLATTLDGIRSINPAFLSIFTDTKGAPLAVMSVISLAAWGLGYFGQPHILARFMAIRTTAEIRKAKTIAMLWVVASLSFAVVVGLVGLVCLDVPLAAGDQEKIFMVMVDQLVPTVLAGVFLAAILAAIMSTADSQLLVTSSALTEDFYKVLFRKEASDAELVWVSRCAVMLVAVFAWMFARNPDSSVLGLVSYAWAGFGATFGPIILLSLYWKRMTRNGALAGIVAGGVTVIVWKQLTGGFLGLFDLYEIVPGFLVSIVVIVAVSLMDKEPAHEIQAEFDAVNNTI</sequence>
<evidence type="ECO:0000256" key="15">
    <source>
        <dbReference type="RuleBase" id="RU362091"/>
    </source>
</evidence>
<keyword evidence="18" id="KW-1185">Reference proteome</keyword>
<feature type="transmembrane region" description="Helical" evidence="16">
    <location>
        <begin position="67"/>
        <end position="89"/>
    </location>
</feature>
<dbReference type="EMBL" id="CAADHO010000003">
    <property type="protein sequence ID" value="VFQ44685.1"/>
    <property type="molecule type" value="Genomic_DNA"/>
</dbReference>
<accession>A0A4U8YL82</accession>
<evidence type="ECO:0000256" key="7">
    <source>
        <dbReference type="ARBA" id="ARBA00022989"/>
    </source>
</evidence>
<evidence type="ECO:0000256" key="8">
    <source>
        <dbReference type="ARBA" id="ARBA00023053"/>
    </source>
</evidence>
<evidence type="ECO:0000256" key="1">
    <source>
        <dbReference type="ARBA" id="ARBA00004651"/>
    </source>
</evidence>
<comment type="subcellular location">
    <subcellularLocation>
        <location evidence="1 16">Cell membrane</location>
        <topology evidence="1 16">Multi-pass membrane protein</topology>
    </subcellularLocation>
</comment>
<feature type="transmembrane region" description="Helical" evidence="16">
    <location>
        <begin position="7"/>
        <end position="27"/>
    </location>
</feature>
<dbReference type="InterPro" id="IPR018212">
    <property type="entry name" value="Na/solute_symporter_CS"/>
</dbReference>
<dbReference type="NCBIfam" id="TIGR02121">
    <property type="entry name" value="Na_Pro_sym"/>
    <property type="match status" value="1"/>
</dbReference>
<comment type="similarity">
    <text evidence="2 15">Belongs to the sodium:solute symporter (SSF) (TC 2.A.21) family.</text>
</comment>
<dbReference type="InterPro" id="IPR050277">
    <property type="entry name" value="Sodium:Solute_Symporter"/>
</dbReference>
<dbReference type="GO" id="GO:0005886">
    <property type="term" value="C:plasma membrane"/>
    <property type="evidence" value="ECO:0007669"/>
    <property type="project" value="UniProtKB-SubCell"/>
</dbReference>
<keyword evidence="10 16" id="KW-0472">Membrane</keyword>
<dbReference type="Gene3D" id="1.20.1730.10">
    <property type="entry name" value="Sodium/glucose cotransporter"/>
    <property type="match status" value="1"/>
</dbReference>
<evidence type="ECO:0000256" key="16">
    <source>
        <dbReference type="RuleBase" id="RU366012"/>
    </source>
</evidence>
<evidence type="ECO:0000256" key="10">
    <source>
        <dbReference type="ARBA" id="ARBA00023136"/>
    </source>
</evidence>
<comment type="function">
    <text evidence="16">Catalyzes the sodium-dependent uptake of extracellular L-proline.</text>
</comment>
<evidence type="ECO:0000313" key="18">
    <source>
        <dbReference type="Proteomes" id="UP000507962"/>
    </source>
</evidence>
<feature type="transmembrane region" description="Helical" evidence="16">
    <location>
        <begin position="430"/>
        <end position="449"/>
    </location>
</feature>
<evidence type="ECO:0000256" key="13">
    <source>
        <dbReference type="ARBA" id="ARBA00067214"/>
    </source>
</evidence>
<dbReference type="AlphaFoldDB" id="A0A4U8YL82"/>
<evidence type="ECO:0000256" key="11">
    <source>
        <dbReference type="ARBA" id="ARBA00023201"/>
    </source>
</evidence>
<keyword evidence="11 16" id="KW-0739">Sodium transport</keyword>
<keyword evidence="8 16" id="KW-0915">Sodium</keyword>